<reference evidence="1" key="2">
    <citation type="journal article" date="2024" name="Plant">
        <title>Genomic evolution and insights into agronomic trait innovations of Sesamum species.</title>
        <authorList>
            <person name="Miao H."/>
            <person name="Wang L."/>
            <person name="Qu L."/>
            <person name="Liu H."/>
            <person name="Sun Y."/>
            <person name="Le M."/>
            <person name="Wang Q."/>
            <person name="Wei S."/>
            <person name="Zheng Y."/>
            <person name="Lin W."/>
            <person name="Duan Y."/>
            <person name="Cao H."/>
            <person name="Xiong S."/>
            <person name="Wang X."/>
            <person name="Wei L."/>
            <person name="Li C."/>
            <person name="Ma Q."/>
            <person name="Ju M."/>
            <person name="Zhao R."/>
            <person name="Li G."/>
            <person name="Mu C."/>
            <person name="Tian Q."/>
            <person name="Mei H."/>
            <person name="Zhang T."/>
            <person name="Gao T."/>
            <person name="Zhang H."/>
        </authorList>
    </citation>
    <scope>NUCLEOTIDE SEQUENCE</scope>
    <source>
        <strain evidence="1">G01</strain>
    </source>
</reference>
<dbReference type="EMBL" id="JACGWK010000067">
    <property type="protein sequence ID" value="KAL0307768.1"/>
    <property type="molecule type" value="Genomic_DNA"/>
</dbReference>
<gene>
    <name evidence="1" type="ORF">Sangu_3012800</name>
</gene>
<accession>A0AAW2KMP1</accession>
<organism evidence="1">
    <name type="scientific">Sesamum angustifolium</name>
    <dbReference type="NCBI Taxonomy" id="2727405"/>
    <lineage>
        <taxon>Eukaryota</taxon>
        <taxon>Viridiplantae</taxon>
        <taxon>Streptophyta</taxon>
        <taxon>Embryophyta</taxon>
        <taxon>Tracheophyta</taxon>
        <taxon>Spermatophyta</taxon>
        <taxon>Magnoliopsida</taxon>
        <taxon>eudicotyledons</taxon>
        <taxon>Gunneridae</taxon>
        <taxon>Pentapetalae</taxon>
        <taxon>asterids</taxon>
        <taxon>lamiids</taxon>
        <taxon>Lamiales</taxon>
        <taxon>Pedaliaceae</taxon>
        <taxon>Sesamum</taxon>
    </lineage>
</organism>
<name>A0AAW2KMP1_9LAMI</name>
<protein>
    <submittedName>
        <fullName evidence="1">Uncharacterized protein</fullName>
    </submittedName>
</protein>
<evidence type="ECO:0000313" key="1">
    <source>
        <dbReference type="EMBL" id="KAL0307768.1"/>
    </source>
</evidence>
<comment type="caution">
    <text evidence="1">The sequence shown here is derived from an EMBL/GenBank/DDBJ whole genome shotgun (WGS) entry which is preliminary data.</text>
</comment>
<reference evidence="1" key="1">
    <citation type="submission" date="2020-06" db="EMBL/GenBank/DDBJ databases">
        <authorList>
            <person name="Li T."/>
            <person name="Hu X."/>
            <person name="Zhang T."/>
            <person name="Song X."/>
            <person name="Zhang H."/>
            <person name="Dai N."/>
            <person name="Sheng W."/>
            <person name="Hou X."/>
            <person name="Wei L."/>
        </authorList>
    </citation>
    <scope>NUCLEOTIDE SEQUENCE</scope>
    <source>
        <strain evidence="1">G01</strain>
        <tissue evidence="1">Leaf</tissue>
    </source>
</reference>
<proteinExistence type="predicted"/>
<dbReference type="AlphaFoldDB" id="A0AAW2KMP1"/>
<sequence length="122" mass="13211">MNLDQNGFELTRPSIHNNVVRNLPLPKCDLTSHGTLGLGKSCTIVVNKEITLDVSLSHESCGATVEVKGKVVTSIARTPVPLLPCRNLQRERQSRGSQRLKANNSACIVKKRGIGRGSAQLL</sequence>